<evidence type="ECO:0000313" key="6">
    <source>
        <dbReference type="EMBL" id="MDF2255206.1"/>
    </source>
</evidence>
<keyword evidence="2 5" id="KW-0547">Nucleotide-binding</keyword>
<name>A0ABT5YUC4_9ACTN</name>
<keyword evidence="1 5" id="KW-0436">Ligase</keyword>
<comment type="function">
    <text evidence="5">ATP-dependent carboxylate-amine ligase which exhibits weak glutamate--cysteine ligase activity.</text>
</comment>
<accession>A0ABT5YUC4</accession>
<comment type="similarity">
    <text evidence="5">Belongs to the glutamate--cysteine ligase type 2 family. YbdK subfamily.</text>
</comment>
<dbReference type="NCBIfam" id="TIGR02050">
    <property type="entry name" value="gshA_cyan_rel"/>
    <property type="match status" value="1"/>
</dbReference>
<dbReference type="PANTHER" id="PTHR36510">
    <property type="entry name" value="GLUTAMATE--CYSTEINE LIGASE 2-RELATED"/>
    <property type="match status" value="1"/>
</dbReference>
<dbReference type="NCBIfam" id="NF010041">
    <property type="entry name" value="PRK13517.1-1"/>
    <property type="match status" value="1"/>
</dbReference>
<dbReference type="InterPro" id="IPR006336">
    <property type="entry name" value="GCS2"/>
</dbReference>
<evidence type="ECO:0000256" key="1">
    <source>
        <dbReference type="ARBA" id="ARBA00022598"/>
    </source>
</evidence>
<dbReference type="Pfam" id="PF04107">
    <property type="entry name" value="GCS2"/>
    <property type="match status" value="1"/>
</dbReference>
<dbReference type="PANTHER" id="PTHR36510:SF1">
    <property type="entry name" value="GLUTAMATE--CYSTEINE LIGASE 2-RELATED"/>
    <property type="match status" value="1"/>
</dbReference>
<dbReference type="EMBL" id="JARHTQ010000002">
    <property type="protein sequence ID" value="MDF2255206.1"/>
    <property type="molecule type" value="Genomic_DNA"/>
</dbReference>
<organism evidence="6 7">
    <name type="scientific">Streptantibioticus ferralitis</name>
    <dbReference type="NCBI Taxonomy" id="236510"/>
    <lineage>
        <taxon>Bacteria</taxon>
        <taxon>Bacillati</taxon>
        <taxon>Actinomycetota</taxon>
        <taxon>Actinomycetes</taxon>
        <taxon>Kitasatosporales</taxon>
        <taxon>Streptomycetaceae</taxon>
        <taxon>Streptantibioticus</taxon>
    </lineage>
</organism>
<dbReference type="GO" id="GO:0004357">
    <property type="term" value="F:glutamate-cysteine ligase activity"/>
    <property type="evidence" value="ECO:0007669"/>
    <property type="project" value="UniProtKB-EC"/>
</dbReference>
<evidence type="ECO:0000256" key="5">
    <source>
        <dbReference type="HAMAP-Rule" id="MF_01609"/>
    </source>
</evidence>
<gene>
    <name evidence="6" type="ORF">P2L57_05535</name>
</gene>
<dbReference type="HAMAP" id="MF_01609">
    <property type="entry name" value="Glu_cys_ligase_2"/>
    <property type="match status" value="1"/>
</dbReference>
<sequence>MQDDDRLTVGVEEEYLVVDPVSRSVRPEADSLIAYAAKEMGDGVSAEITRFQIEARTDPHTELAGLGAQLRSMRAVVARAAALHGLRVVSSGSPVLGAVTPPPLTEGPRYARSFDRFRALDDEQSICACHVHIGLADRSRALAVSNHLRPWLPVLVALGANSPFWAGRDTGYASWRAVTWARWPVAGPPPFFRSVAHFEEMVGQLSISGAIMDRSALYWDIRPSEHVPTLEVRVADAAMTVGDTLLLAAVIRALVDTALRAVDAGEPAPNPSPEVLRAACWRAARDGLGGQGLDLRTGRLVPAVVSADGLLTHVSAALKRHGDLGLVRASWARLRTHGTGADRQRAAHRRRASLHDVVDCLIASAAEGI</sequence>
<dbReference type="Proteomes" id="UP001220022">
    <property type="component" value="Unassembled WGS sequence"/>
</dbReference>
<reference evidence="6 7" key="1">
    <citation type="submission" date="2023-03" db="EMBL/GenBank/DDBJ databases">
        <title>Draft genome sequence of type strain Streptomyces ferralitis JCM 14344.</title>
        <authorList>
            <person name="Klaysubun C."/>
            <person name="Duangmal K."/>
        </authorList>
    </citation>
    <scope>NUCLEOTIDE SEQUENCE [LARGE SCALE GENOMIC DNA]</scope>
    <source>
        <strain evidence="6 7">JCM 14344</strain>
    </source>
</reference>
<evidence type="ECO:0000313" key="7">
    <source>
        <dbReference type="Proteomes" id="UP001220022"/>
    </source>
</evidence>
<dbReference type="SUPFAM" id="SSF55931">
    <property type="entry name" value="Glutamine synthetase/guanido kinase"/>
    <property type="match status" value="1"/>
</dbReference>
<dbReference type="InterPro" id="IPR014746">
    <property type="entry name" value="Gln_synth/guanido_kin_cat_dom"/>
</dbReference>
<keyword evidence="3 5" id="KW-0067">ATP-binding</keyword>
<comment type="caution">
    <text evidence="6">The sequence shown here is derived from an EMBL/GenBank/DDBJ whole genome shotgun (WGS) entry which is preliminary data.</text>
</comment>
<comment type="catalytic activity">
    <reaction evidence="4 5">
        <text>L-cysteine + L-glutamate + ATP = gamma-L-glutamyl-L-cysteine + ADP + phosphate + H(+)</text>
        <dbReference type="Rhea" id="RHEA:13285"/>
        <dbReference type="ChEBI" id="CHEBI:15378"/>
        <dbReference type="ChEBI" id="CHEBI:29985"/>
        <dbReference type="ChEBI" id="CHEBI:30616"/>
        <dbReference type="ChEBI" id="CHEBI:35235"/>
        <dbReference type="ChEBI" id="CHEBI:43474"/>
        <dbReference type="ChEBI" id="CHEBI:58173"/>
        <dbReference type="ChEBI" id="CHEBI:456216"/>
        <dbReference type="EC" id="6.3.2.2"/>
    </reaction>
</comment>
<dbReference type="InterPro" id="IPR050141">
    <property type="entry name" value="GCL_type2/YbdK_subfam"/>
</dbReference>
<evidence type="ECO:0000256" key="4">
    <source>
        <dbReference type="ARBA" id="ARBA00048819"/>
    </source>
</evidence>
<dbReference type="InterPro" id="IPR011793">
    <property type="entry name" value="YbdK"/>
</dbReference>
<dbReference type="RefSeq" id="WP_275809066.1">
    <property type="nucleotide sequence ID" value="NZ_BAAANM010000012.1"/>
</dbReference>
<keyword evidence="7" id="KW-1185">Reference proteome</keyword>
<evidence type="ECO:0000256" key="2">
    <source>
        <dbReference type="ARBA" id="ARBA00022741"/>
    </source>
</evidence>
<dbReference type="EC" id="6.3.2.2" evidence="5"/>
<dbReference type="Gene3D" id="3.30.590.20">
    <property type="match status" value="1"/>
</dbReference>
<evidence type="ECO:0000256" key="3">
    <source>
        <dbReference type="ARBA" id="ARBA00022840"/>
    </source>
</evidence>
<protein>
    <recommendedName>
        <fullName evidence="5">Putative glutamate--cysteine ligase 2</fullName>
        <ecNumber evidence="5">6.3.2.2</ecNumber>
    </recommendedName>
    <alternativeName>
        <fullName evidence="5">Gamma-glutamylcysteine synthetase 2</fullName>
        <shortName evidence="5">GCS 2</shortName>
        <shortName evidence="5">Gamma-GCS 2</shortName>
    </alternativeName>
</protein>
<proteinExistence type="inferred from homology"/>